<dbReference type="AlphaFoldDB" id="A0A0K1PXB1"/>
<organism evidence="2 3">
    <name type="scientific">Labilithrix luteola</name>
    <dbReference type="NCBI Taxonomy" id="1391654"/>
    <lineage>
        <taxon>Bacteria</taxon>
        <taxon>Pseudomonadati</taxon>
        <taxon>Myxococcota</taxon>
        <taxon>Polyangia</taxon>
        <taxon>Polyangiales</taxon>
        <taxon>Labilitrichaceae</taxon>
        <taxon>Labilithrix</taxon>
    </lineage>
</organism>
<dbReference type="InterPro" id="IPR002686">
    <property type="entry name" value="Transposase_17"/>
</dbReference>
<gene>
    <name evidence="2" type="ORF">AKJ09_04428</name>
</gene>
<evidence type="ECO:0000313" key="3">
    <source>
        <dbReference type="Proteomes" id="UP000064967"/>
    </source>
</evidence>
<dbReference type="SMART" id="SM01321">
    <property type="entry name" value="Y1_Tnp"/>
    <property type="match status" value="1"/>
</dbReference>
<dbReference type="OrthoDB" id="9814067at2"/>
<dbReference type="Gene3D" id="3.30.70.1290">
    <property type="entry name" value="Transposase IS200-like"/>
    <property type="match status" value="1"/>
</dbReference>
<dbReference type="Pfam" id="PF01797">
    <property type="entry name" value="Y1_Tnp"/>
    <property type="match status" value="1"/>
</dbReference>
<protein>
    <recommendedName>
        <fullName evidence="1">Transposase IS200-like domain-containing protein</fullName>
    </recommendedName>
</protein>
<accession>A0A0K1PXB1</accession>
<name>A0A0K1PXB1_9BACT</name>
<dbReference type="GO" id="GO:0004803">
    <property type="term" value="F:transposase activity"/>
    <property type="evidence" value="ECO:0007669"/>
    <property type="project" value="InterPro"/>
</dbReference>
<evidence type="ECO:0000259" key="1">
    <source>
        <dbReference type="SMART" id="SM01321"/>
    </source>
</evidence>
<keyword evidence="3" id="KW-1185">Reference proteome</keyword>
<dbReference type="GO" id="GO:0006313">
    <property type="term" value="P:DNA transposition"/>
    <property type="evidence" value="ECO:0007669"/>
    <property type="project" value="InterPro"/>
</dbReference>
<sequence>MRPDLDKNHPVHVVLRAKSGIGSFRRQSVFEAIRKRIEAATRDGFQIIHFIVQENHIHLIVEAMDRKRLWRGVQHLASRLAWAINRLVRRHGSLWRGRYTRRDLTSLRQVRNALVYVLMNIRKHAVGEKSQFLASISLDPYSSAAWFEGWDPRAGPMLGELWSTLIRRDWHERPVRAPRTWFARTGWKRHGLVHPNERPR</sequence>
<dbReference type="Proteomes" id="UP000064967">
    <property type="component" value="Chromosome"/>
</dbReference>
<dbReference type="SUPFAM" id="SSF143422">
    <property type="entry name" value="Transposase IS200-like"/>
    <property type="match status" value="1"/>
</dbReference>
<feature type="domain" description="Transposase IS200-like" evidence="1">
    <location>
        <begin position="6"/>
        <end position="120"/>
    </location>
</feature>
<dbReference type="RefSeq" id="WP_146648854.1">
    <property type="nucleotide sequence ID" value="NZ_CP012333.1"/>
</dbReference>
<dbReference type="EMBL" id="CP012333">
    <property type="protein sequence ID" value="AKU97764.1"/>
    <property type="molecule type" value="Genomic_DNA"/>
</dbReference>
<dbReference type="InterPro" id="IPR036515">
    <property type="entry name" value="Transposase_17_sf"/>
</dbReference>
<dbReference type="KEGG" id="llu:AKJ09_04428"/>
<proteinExistence type="predicted"/>
<evidence type="ECO:0000313" key="2">
    <source>
        <dbReference type="EMBL" id="AKU97764.1"/>
    </source>
</evidence>
<reference evidence="2 3" key="1">
    <citation type="submission" date="2015-08" db="EMBL/GenBank/DDBJ databases">
        <authorList>
            <person name="Babu N.S."/>
            <person name="Beckwith C.J."/>
            <person name="Beseler K.G."/>
            <person name="Brison A."/>
            <person name="Carone J.V."/>
            <person name="Caskin T.P."/>
            <person name="Diamond M."/>
            <person name="Durham M.E."/>
            <person name="Foxe J.M."/>
            <person name="Go M."/>
            <person name="Henderson B.A."/>
            <person name="Jones I.B."/>
            <person name="McGettigan J.A."/>
            <person name="Micheletti S.J."/>
            <person name="Nasrallah M.E."/>
            <person name="Ortiz D."/>
            <person name="Piller C.R."/>
            <person name="Privatt S.R."/>
            <person name="Schneider S.L."/>
            <person name="Sharp S."/>
            <person name="Smith T.C."/>
            <person name="Stanton J.D."/>
            <person name="Ullery H.E."/>
            <person name="Wilson R.J."/>
            <person name="Serrano M.G."/>
            <person name="Buck G."/>
            <person name="Lee V."/>
            <person name="Wang Y."/>
            <person name="Carvalho R."/>
            <person name="Voegtly L."/>
            <person name="Shi R."/>
            <person name="Duckworth R."/>
            <person name="Johnson A."/>
            <person name="Loviza R."/>
            <person name="Walstead R."/>
            <person name="Shah Z."/>
            <person name="Kiflezghi M."/>
            <person name="Wade K."/>
            <person name="Ball S.L."/>
            <person name="Bradley K.W."/>
            <person name="Asai D.J."/>
            <person name="Bowman C.A."/>
            <person name="Russell D.A."/>
            <person name="Pope W.H."/>
            <person name="Jacobs-Sera D."/>
            <person name="Hendrix R.W."/>
            <person name="Hatfull G.F."/>
        </authorList>
    </citation>
    <scope>NUCLEOTIDE SEQUENCE [LARGE SCALE GENOMIC DNA]</scope>
    <source>
        <strain evidence="2 3">DSM 27648</strain>
    </source>
</reference>
<dbReference type="GO" id="GO:0003677">
    <property type="term" value="F:DNA binding"/>
    <property type="evidence" value="ECO:0007669"/>
    <property type="project" value="InterPro"/>
</dbReference>